<dbReference type="SMART" id="SM00871">
    <property type="entry name" value="AraC_E_bind"/>
    <property type="match status" value="1"/>
</dbReference>
<name>A0A518BKP0_9BACT</name>
<gene>
    <name evidence="3" type="ORF">Pla133_26320</name>
</gene>
<evidence type="ECO:0000259" key="2">
    <source>
        <dbReference type="SMART" id="SM00871"/>
    </source>
</evidence>
<dbReference type="KEGG" id="pbap:Pla133_26320"/>
<dbReference type="SUPFAM" id="SSF55136">
    <property type="entry name" value="Probable bacterial effector-binding domain"/>
    <property type="match status" value="1"/>
</dbReference>
<evidence type="ECO:0000313" key="4">
    <source>
        <dbReference type="Proteomes" id="UP000316921"/>
    </source>
</evidence>
<dbReference type="InterPro" id="IPR029442">
    <property type="entry name" value="GyrI-like"/>
</dbReference>
<keyword evidence="1" id="KW-0732">Signal</keyword>
<evidence type="ECO:0000256" key="1">
    <source>
        <dbReference type="SAM" id="SignalP"/>
    </source>
</evidence>
<dbReference type="Gene3D" id="3.20.80.10">
    <property type="entry name" value="Regulatory factor, effector binding domain"/>
    <property type="match status" value="1"/>
</dbReference>
<evidence type="ECO:0000313" key="3">
    <source>
        <dbReference type="EMBL" id="QDU67544.1"/>
    </source>
</evidence>
<dbReference type="PROSITE" id="PS51257">
    <property type="entry name" value="PROKAR_LIPOPROTEIN"/>
    <property type="match status" value="1"/>
</dbReference>
<proteinExistence type="predicted"/>
<reference evidence="3 4" key="1">
    <citation type="submission" date="2019-02" db="EMBL/GenBank/DDBJ databases">
        <title>Deep-cultivation of Planctomycetes and their phenomic and genomic characterization uncovers novel biology.</title>
        <authorList>
            <person name="Wiegand S."/>
            <person name="Jogler M."/>
            <person name="Boedeker C."/>
            <person name="Pinto D."/>
            <person name="Vollmers J."/>
            <person name="Rivas-Marin E."/>
            <person name="Kohn T."/>
            <person name="Peeters S.H."/>
            <person name="Heuer A."/>
            <person name="Rast P."/>
            <person name="Oberbeckmann S."/>
            <person name="Bunk B."/>
            <person name="Jeske O."/>
            <person name="Meyerdierks A."/>
            <person name="Storesund J.E."/>
            <person name="Kallscheuer N."/>
            <person name="Luecker S."/>
            <person name="Lage O.M."/>
            <person name="Pohl T."/>
            <person name="Merkel B.J."/>
            <person name="Hornburger P."/>
            <person name="Mueller R.-W."/>
            <person name="Bruemmer F."/>
            <person name="Labrenz M."/>
            <person name="Spormann A.M."/>
            <person name="Op den Camp H."/>
            <person name="Overmann J."/>
            <person name="Amann R."/>
            <person name="Jetten M.S.M."/>
            <person name="Mascher T."/>
            <person name="Medema M.H."/>
            <person name="Devos D.P."/>
            <person name="Kaster A.-K."/>
            <person name="Ovreas L."/>
            <person name="Rohde M."/>
            <person name="Galperin M.Y."/>
            <person name="Jogler C."/>
        </authorList>
    </citation>
    <scope>NUCLEOTIDE SEQUENCE [LARGE SCALE GENOMIC DNA]</scope>
    <source>
        <strain evidence="3 4">Pla133</strain>
    </source>
</reference>
<sequence precursor="true">MKLRTSISALICAALLGGCSLLGTSSTLNMQTSNAMRSAPVGVAVEVDWKERLDQPYVFLELLGDYSETRRYLETLAKHAYSQGVAPSGPPFALFYDDPARVAPIDRRSRICLPVTGPIQVAGPLGYDILPSEPVVYGFVRGAYRDLENAYGGVFEYMGARSWVLTGPIREIYLTDPGTVRGPEELLAELQMPWRPL</sequence>
<feature type="signal peptide" evidence="1">
    <location>
        <begin position="1"/>
        <end position="30"/>
    </location>
</feature>
<dbReference type="Pfam" id="PF06445">
    <property type="entry name" value="GyrI-like"/>
    <property type="match status" value="1"/>
</dbReference>
<dbReference type="InterPro" id="IPR010499">
    <property type="entry name" value="AraC_E-bd"/>
</dbReference>
<dbReference type="InterPro" id="IPR011256">
    <property type="entry name" value="Reg_factor_effector_dom_sf"/>
</dbReference>
<dbReference type="RefSeq" id="WP_145065810.1">
    <property type="nucleotide sequence ID" value="NZ_CP036287.1"/>
</dbReference>
<dbReference type="EMBL" id="CP036287">
    <property type="protein sequence ID" value="QDU67544.1"/>
    <property type="molecule type" value="Genomic_DNA"/>
</dbReference>
<protein>
    <submittedName>
        <fullName evidence="3">Bacterial transcription activator, effector binding domain</fullName>
    </submittedName>
</protein>
<dbReference type="Proteomes" id="UP000316921">
    <property type="component" value="Chromosome"/>
</dbReference>
<organism evidence="3 4">
    <name type="scientific">Engelhardtia mirabilis</name>
    <dbReference type="NCBI Taxonomy" id="2528011"/>
    <lineage>
        <taxon>Bacteria</taxon>
        <taxon>Pseudomonadati</taxon>
        <taxon>Planctomycetota</taxon>
        <taxon>Planctomycetia</taxon>
        <taxon>Planctomycetia incertae sedis</taxon>
        <taxon>Engelhardtia</taxon>
    </lineage>
</organism>
<accession>A0A518BKP0</accession>
<feature type="domain" description="AraC effector-binding" evidence="2">
    <location>
        <begin position="45"/>
        <end position="195"/>
    </location>
</feature>
<dbReference type="AlphaFoldDB" id="A0A518BKP0"/>
<keyword evidence="4" id="KW-1185">Reference proteome</keyword>
<feature type="chain" id="PRO_5021787545" evidence="1">
    <location>
        <begin position="31"/>
        <end position="197"/>
    </location>
</feature>